<dbReference type="GO" id="GO:0019808">
    <property type="term" value="F:polyamine binding"/>
    <property type="evidence" value="ECO:0007669"/>
    <property type="project" value="InterPro"/>
</dbReference>
<evidence type="ECO:0000313" key="5">
    <source>
        <dbReference type="EMBL" id="KJH71142.1"/>
    </source>
</evidence>
<dbReference type="Proteomes" id="UP000032452">
    <property type="component" value="Unassembled WGS sequence"/>
</dbReference>
<dbReference type="AlphaFoldDB" id="A0A0D8ZS18"/>
<keyword evidence="6" id="KW-1185">Reference proteome</keyword>
<comment type="subcellular location">
    <subcellularLocation>
        <location evidence="1">Periplasm</location>
    </subcellularLocation>
</comment>
<evidence type="ECO:0000313" key="6">
    <source>
        <dbReference type="Proteomes" id="UP000032452"/>
    </source>
</evidence>
<evidence type="ECO:0000256" key="2">
    <source>
        <dbReference type="ARBA" id="ARBA00022448"/>
    </source>
</evidence>
<evidence type="ECO:0000256" key="4">
    <source>
        <dbReference type="ARBA" id="ARBA00022764"/>
    </source>
</evidence>
<evidence type="ECO:0000256" key="1">
    <source>
        <dbReference type="ARBA" id="ARBA00004418"/>
    </source>
</evidence>
<keyword evidence="4" id="KW-0574">Periplasm</keyword>
<gene>
    <name evidence="5" type="ORF">UH38_14105</name>
</gene>
<dbReference type="InterPro" id="IPR001188">
    <property type="entry name" value="Sperm_putr-bd"/>
</dbReference>
<keyword evidence="3" id="KW-0732">Signal</keyword>
<dbReference type="GO" id="GO:0042597">
    <property type="term" value="C:periplasmic space"/>
    <property type="evidence" value="ECO:0007669"/>
    <property type="project" value="UniProtKB-SubCell"/>
</dbReference>
<proteinExistence type="predicted"/>
<dbReference type="STRING" id="1618023.UH38_14105"/>
<dbReference type="GO" id="GO:0015846">
    <property type="term" value="P:polyamine transport"/>
    <property type="evidence" value="ECO:0007669"/>
    <property type="project" value="InterPro"/>
</dbReference>
<dbReference type="PROSITE" id="PS51257">
    <property type="entry name" value="PROKAR_LIPOPROTEIN"/>
    <property type="match status" value="1"/>
</dbReference>
<dbReference type="EMBL" id="JYON01000014">
    <property type="protein sequence ID" value="KJH71142.1"/>
    <property type="molecule type" value="Genomic_DNA"/>
</dbReference>
<keyword evidence="2" id="KW-0813">Transport</keyword>
<dbReference type="OrthoDB" id="503789at2"/>
<name>A0A0D8ZS18_9CYAN</name>
<dbReference type="PATRIC" id="fig|1618023.3.peg.4863"/>
<dbReference type="RefSeq" id="WP_045055310.1">
    <property type="nucleotide sequence ID" value="NZ_CAWMDP010000057.1"/>
</dbReference>
<organism evidence="5 6">
    <name type="scientific">Aliterella atlantica CENA595</name>
    <dbReference type="NCBI Taxonomy" id="1618023"/>
    <lineage>
        <taxon>Bacteria</taxon>
        <taxon>Bacillati</taxon>
        <taxon>Cyanobacteriota</taxon>
        <taxon>Cyanophyceae</taxon>
        <taxon>Chroococcidiopsidales</taxon>
        <taxon>Aliterellaceae</taxon>
        <taxon>Aliterella</taxon>
    </lineage>
</organism>
<dbReference type="PRINTS" id="PR00909">
    <property type="entry name" value="SPERMDNBNDNG"/>
</dbReference>
<dbReference type="SUPFAM" id="SSF53850">
    <property type="entry name" value="Periplasmic binding protein-like II"/>
    <property type="match status" value="1"/>
</dbReference>
<protein>
    <submittedName>
        <fullName evidence="5">Polyamine ABC transporter substrate-binding protein</fullName>
    </submittedName>
</protein>
<evidence type="ECO:0000256" key="3">
    <source>
        <dbReference type="ARBA" id="ARBA00022729"/>
    </source>
</evidence>
<dbReference type="Gene3D" id="3.40.190.10">
    <property type="entry name" value="Periplasmic binding protein-like II"/>
    <property type="match status" value="2"/>
</dbReference>
<comment type="caution">
    <text evidence="5">The sequence shown here is derived from an EMBL/GenBank/DDBJ whole genome shotgun (WGS) entry which is preliminary data.</text>
</comment>
<dbReference type="PANTHER" id="PTHR30222:SF17">
    <property type="entry name" value="SPERMIDINE_PUTRESCINE-BINDING PERIPLASMIC PROTEIN"/>
    <property type="match status" value="1"/>
</dbReference>
<reference evidence="5 6" key="1">
    <citation type="submission" date="2015-02" db="EMBL/GenBank/DDBJ databases">
        <title>Draft genome of a novel marine cyanobacterium (Chroococcales) isolated from South Atlantic Ocean.</title>
        <authorList>
            <person name="Rigonato J."/>
            <person name="Alvarenga D.O."/>
            <person name="Branco L.H."/>
            <person name="Varani A.M."/>
            <person name="Brandini F.P."/>
            <person name="Fiore M.F."/>
        </authorList>
    </citation>
    <scope>NUCLEOTIDE SEQUENCE [LARGE SCALE GENOMIC DNA]</scope>
    <source>
        <strain evidence="5 6">CENA595</strain>
    </source>
</reference>
<sequence length="382" mass="43435">MDRRTFLLGTGAALGQILAGCSSQERQRLQVQVLKGSIPAQLLEQFRRQLKQSANLDFVPVEQFKAVLDLLQLWHKQPPTKDGNWQLPAVPLINPKPPQVADLVTLGDFWLQNAIAQNLIQPLAIENLPQWSKLPSRWQNLVRRNEQGFIDPQGKIWAAPYRWGSTVIAYNRQKMQSLGWTPTNWEDLWRKELQGRISLLNQPREVIGLTLKKLGYSYNTKDLQQVPQLDKQLSALHKQTKVYSSDRYMEPLILGDTWVAVGWSTDVIPVIQRYQEIAAVVPQAGTAIWADTWVSPAKSKANNSLVSQWIDFCWQQPSQKQIAVLSKAASPLPLNINAGDIQEGLRNLLLVAPEVFERSEFLLPLSPETQQQYDELWKSAIL</sequence>
<dbReference type="Pfam" id="PF13343">
    <property type="entry name" value="SBP_bac_6"/>
    <property type="match status" value="1"/>
</dbReference>
<dbReference type="PANTHER" id="PTHR30222">
    <property type="entry name" value="SPERMIDINE/PUTRESCINE-BINDING PERIPLASMIC PROTEIN"/>
    <property type="match status" value="1"/>
</dbReference>
<accession>A0A0D8ZS18</accession>